<gene>
    <name evidence="1" type="ORF">DFR49_2252</name>
</gene>
<comment type="caution">
    <text evidence="1">The sequence shown here is derived from an EMBL/GenBank/DDBJ whole genome shotgun (WGS) entry which is preliminary data.</text>
</comment>
<dbReference type="AlphaFoldDB" id="A0A397PA09"/>
<sequence>MNRLAFWMALGIAIGAGVAQALDDPAWIAAGAGLGTAAGLAVRHLRRRSKSPPEA</sequence>
<dbReference type="EMBL" id="QXDC01000003">
    <property type="protein sequence ID" value="RIA44017.1"/>
    <property type="molecule type" value="Genomic_DNA"/>
</dbReference>
<keyword evidence="2" id="KW-1185">Reference proteome</keyword>
<organism evidence="1 2">
    <name type="scientific">Hephaestia caeni</name>
    <dbReference type="NCBI Taxonomy" id="645617"/>
    <lineage>
        <taxon>Bacteria</taxon>
        <taxon>Pseudomonadati</taxon>
        <taxon>Pseudomonadota</taxon>
        <taxon>Alphaproteobacteria</taxon>
        <taxon>Sphingomonadales</taxon>
        <taxon>Sphingomonadaceae</taxon>
        <taxon>Hephaestia</taxon>
    </lineage>
</organism>
<dbReference type="Proteomes" id="UP000266568">
    <property type="component" value="Unassembled WGS sequence"/>
</dbReference>
<reference evidence="1 2" key="1">
    <citation type="submission" date="2018-08" db="EMBL/GenBank/DDBJ databases">
        <title>Genomic Encyclopedia of Type Strains, Phase IV (KMG-IV): sequencing the most valuable type-strain genomes for metagenomic binning, comparative biology and taxonomic classification.</title>
        <authorList>
            <person name="Goeker M."/>
        </authorList>
    </citation>
    <scope>NUCLEOTIDE SEQUENCE [LARGE SCALE GENOMIC DNA]</scope>
    <source>
        <strain evidence="1 2">DSM 25527</strain>
    </source>
</reference>
<evidence type="ECO:0000313" key="1">
    <source>
        <dbReference type="EMBL" id="RIA44017.1"/>
    </source>
</evidence>
<protein>
    <submittedName>
        <fullName evidence="1">Uncharacterized protein</fullName>
    </submittedName>
</protein>
<dbReference type="RefSeq" id="WP_170151003.1">
    <property type="nucleotide sequence ID" value="NZ_QXDC01000003.1"/>
</dbReference>
<evidence type="ECO:0000313" key="2">
    <source>
        <dbReference type="Proteomes" id="UP000266568"/>
    </source>
</evidence>
<proteinExistence type="predicted"/>
<name>A0A397PA09_9SPHN</name>
<accession>A0A397PA09</accession>